<dbReference type="Gene3D" id="1.10.3910.10">
    <property type="entry name" value="SP0561-like"/>
    <property type="match status" value="1"/>
</dbReference>
<evidence type="ECO:0000313" key="4">
    <source>
        <dbReference type="EMBL" id="RAM03964.1"/>
    </source>
</evidence>
<dbReference type="RefSeq" id="WP_111952640.1">
    <property type="nucleotide sequence ID" value="NZ_CP036313.1"/>
</dbReference>
<dbReference type="AlphaFoldDB" id="A0A328FH95"/>
<evidence type="ECO:0000313" key="5">
    <source>
        <dbReference type="Proteomes" id="UP000248798"/>
    </source>
</evidence>
<proteinExistence type="predicted"/>
<dbReference type="Gene3D" id="3.40.190.10">
    <property type="entry name" value="Periplasmic binding protein-like II"/>
    <property type="match status" value="2"/>
</dbReference>
<dbReference type="PANTHER" id="PTHR30006">
    <property type="entry name" value="THIAMINE-BINDING PERIPLASMIC PROTEIN-RELATED"/>
    <property type="match status" value="1"/>
</dbReference>
<dbReference type="Pfam" id="PF13343">
    <property type="entry name" value="SBP_bac_6"/>
    <property type="match status" value="1"/>
</dbReference>
<organism evidence="4 5">
    <name type="scientific">Desulfobacter hydrogenophilus</name>
    <dbReference type="NCBI Taxonomy" id="2291"/>
    <lineage>
        <taxon>Bacteria</taxon>
        <taxon>Pseudomonadati</taxon>
        <taxon>Thermodesulfobacteriota</taxon>
        <taxon>Desulfobacteria</taxon>
        <taxon>Desulfobacterales</taxon>
        <taxon>Desulfobacteraceae</taxon>
        <taxon>Desulfobacter</taxon>
    </lineage>
</organism>
<dbReference type="EMBL" id="QLNI01000001">
    <property type="protein sequence ID" value="RAM03964.1"/>
    <property type="molecule type" value="Genomic_DNA"/>
</dbReference>
<dbReference type="Pfam" id="PF08984">
    <property type="entry name" value="DUF1858"/>
    <property type="match status" value="1"/>
</dbReference>
<dbReference type="Proteomes" id="UP000293902">
    <property type="component" value="Chromosome"/>
</dbReference>
<keyword evidence="1" id="KW-0732">Signal</keyword>
<name>A0A328FH95_9BACT</name>
<dbReference type="Proteomes" id="UP000248798">
    <property type="component" value="Unassembled WGS sequence"/>
</dbReference>
<evidence type="ECO:0000259" key="2">
    <source>
        <dbReference type="Pfam" id="PF08984"/>
    </source>
</evidence>
<reference evidence="4 5" key="1">
    <citation type="submission" date="2018-06" db="EMBL/GenBank/DDBJ databases">
        <title>Complete Genome Sequence of Desulfobacter hydrogenophilus (DSM3380).</title>
        <authorList>
            <person name="Marietou A."/>
            <person name="Schreiber L."/>
            <person name="Marshall I."/>
            <person name="Jorgensen B."/>
        </authorList>
    </citation>
    <scope>NUCLEOTIDE SEQUENCE [LARGE SCALE GENOMIC DNA]</scope>
    <source>
        <strain evidence="4 5">DSM 3380</strain>
    </source>
</reference>
<sequence length="402" mass="44657">MPTNIHADLKIYEIIQRFPQTRSVFVANGLGALVSDDAMRVLAPFLTLGTALKSRFINIEAFIKMLEGSITQDPVIDTPGLTSMAAQKDLSFLGLMPCGLKMPFSRAFSQFLNELQAKEGIDIQSAVEGNVNQELSYYSYVDTIEAKEELPDIIVSADFNVFIGRRFYNHFVVPGHFTGYGKLPAGPNFSDAQILDPKNEYTILCVNPLVVIANLDKLGNRALPRTWEDMLAPKWKKSLIIRGGDGFYCHAVLLPTFKAFGNKGLEALARNVLEGLHPAQMVNRIDNNGPGALYVMPAFFADRIRHQDRIKVIWPDDGALASPVILQVKPEKKEELKPVLDYLVGRQLAQILASAGFPVPHADVAADVQTKPLQWLGWDFLRQNDLPALNIEIDKIFMPLAP</sequence>
<feature type="domain" description="DUF1858" evidence="2">
    <location>
        <begin position="5"/>
        <end position="63"/>
    </location>
</feature>
<dbReference type="OrthoDB" id="9766989at2"/>
<evidence type="ECO:0000313" key="3">
    <source>
        <dbReference type="EMBL" id="QBH12980.1"/>
    </source>
</evidence>
<protein>
    <submittedName>
        <fullName evidence="3">ABC transporter substrate-binding protein</fullName>
    </submittedName>
</protein>
<evidence type="ECO:0000313" key="6">
    <source>
        <dbReference type="Proteomes" id="UP000293902"/>
    </source>
</evidence>
<gene>
    <name evidence="4" type="ORF">DO021_00635</name>
    <name evidence="3" type="ORF">EYB58_08650</name>
</gene>
<dbReference type="PANTHER" id="PTHR30006:SF2">
    <property type="entry name" value="ABC TRANSPORTER SUBSTRATE-BINDING PROTEIN"/>
    <property type="match status" value="1"/>
</dbReference>
<reference evidence="3 6" key="2">
    <citation type="submission" date="2019-02" db="EMBL/GenBank/DDBJ databases">
        <title>Complete genome sequence of Desulfobacter hydrogenophilus AcRS1.</title>
        <authorList>
            <person name="Marietou A."/>
            <person name="Lund M.B."/>
            <person name="Marshall I.P.G."/>
            <person name="Schreiber L."/>
            <person name="Jorgensen B."/>
        </authorList>
    </citation>
    <scope>NUCLEOTIDE SEQUENCE [LARGE SCALE GENOMIC DNA]</scope>
    <source>
        <strain evidence="3 6">AcRS1</strain>
    </source>
</reference>
<accession>A0A328FH95</accession>
<dbReference type="EMBL" id="CP036313">
    <property type="protein sequence ID" value="QBH12980.1"/>
    <property type="molecule type" value="Genomic_DNA"/>
</dbReference>
<evidence type="ECO:0000256" key="1">
    <source>
        <dbReference type="ARBA" id="ARBA00022729"/>
    </source>
</evidence>
<dbReference type="SUPFAM" id="SSF140683">
    <property type="entry name" value="SP0561-like"/>
    <property type="match status" value="1"/>
</dbReference>
<dbReference type="InterPro" id="IPR015077">
    <property type="entry name" value="DUF1858"/>
</dbReference>
<dbReference type="InterPro" id="IPR038062">
    <property type="entry name" value="ScdA-like_N_sf"/>
</dbReference>
<dbReference type="SUPFAM" id="SSF53850">
    <property type="entry name" value="Periplasmic binding protein-like II"/>
    <property type="match status" value="1"/>
</dbReference>
<keyword evidence="6" id="KW-1185">Reference proteome</keyword>